<dbReference type="AlphaFoldDB" id="A0A445AL23"/>
<gene>
    <name evidence="1" type="ORF">Ahy_B02g061388</name>
</gene>
<proteinExistence type="predicted"/>
<evidence type="ECO:0000313" key="1">
    <source>
        <dbReference type="EMBL" id="RYR27060.1"/>
    </source>
</evidence>
<evidence type="ECO:0000313" key="2">
    <source>
        <dbReference type="Proteomes" id="UP000289738"/>
    </source>
</evidence>
<accession>A0A445AL23</accession>
<sequence length="67" mass="7937">MRLEFSHSLILRMLLESMLLFDTKMMLALEHKLYLRHLYINCKKVYDGGTVLKDLILSIAKATYMEE</sequence>
<keyword evidence="2" id="KW-1185">Reference proteome</keyword>
<organism evidence="1 2">
    <name type="scientific">Arachis hypogaea</name>
    <name type="common">Peanut</name>
    <dbReference type="NCBI Taxonomy" id="3818"/>
    <lineage>
        <taxon>Eukaryota</taxon>
        <taxon>Viridiplantae</taxon>
        <taxon>Streptophyta</taxon>
        <taxon>Embryophyta</taxon>
        <taxon>Tracheophyta</taxon>
        <taxon>Spermatophyta</taxon>
        <taxon>Magnoliopsida</taxon>
        <taxon>eudicotyledons</taxon>
        <taxon>Gunneridae</taxon>
        <taxon>Pentapetalae</taxon>
        <taxon>rosids</taxon>
        <taxon>fabids</taxon>
        <taxon>Fabales</taxon>
        <taxon>Fabaceae</taxon>
        <taxon>Papilionoideae</taxon>
        <taxon>50 kb inversion clade</taxon>
        <taxon>dalbergioids sensu lato</taxon>
        <taxon>Dalbergieae</taxon>
        <taxon>Pterocarpus clade</taxon>
        <taxon>Arachis</taxon>
    </lineage>
</organism>
<protein>
    <submittedName>
        <fullName evidence="1">Uncharacterized protein</fullName>
    </submittedName>
</protein>
<reference evidence="1 2" key="1">
    <citation type="submission" date="2019-01" db="EMBL/GenBank/DDBJ databases">
        <title>Sequencing of cultivated peanut Arachis hypogaea provides insights into genome evolution and oil improvement.</title>
        <authorList>
            <person name="Chen X."/>
        </authorList>
    </citation>
    <scope>NUCLEOTIDE SEQUENCE [LARGE SCALE GENOMIC DNA]</scope>
    <source>
        <strain evidence="2">cv. Fuhuasheng</strain>
        <tissue evidence="1">Leaves</tissue>
    </source>
</reference>
<dbReference type="EMBL" id="SDMP01000012">
    <property type="protein sequence ID" value="RYR27060.1"/>
    <property type="molecule type" value="Genomic_DNA"/>
</dbReference>
<name>A0A445AL23_ARAHY</name>
<dbReference type="Proteomes" id="UP000289738">
    <property type="component" value="Chromosome B02"/>
</dbReference>
<comment type="caution">
    <text evidence="1">The sequence shown here is derived from an EMBL/GenBank/DDBJ whole genome shotgun (WGS) entry which is preliminary data.</text>
</comment>